<proteinExistence type="predicted"/>
<name>A0A5B7ZT21_9GAMM</name>
<dbReference type="EMBL" id="CP040871">
    <property type="protein sequence ID" value="QDA58334.1"/>
    <property type="molecule type" value="Genomic_DNA"/>
</dbReference>
<dbReference type="InterPro" id="IPR007298">
    <property type="entry name" value="Cu-R_lipoprotein_NlpE"/>
</dbReference>
<dbReference type="RefSeq" id="WP_139717688.1">
    <property type="nucleotide sequence ID" value="NZ_CP040871.1"/>
</dbReference>
<sequence length="164" mass="17584">MNRSRIFLALALSCLALAACKREAEAPPAAVAAAPTEEIKSAVISEIDQNSPSSAAPGFDAKAFAGTYGGTLPCADCPGIDTSIAFAPEGGFTMSEVYQDSDSSSFTLKGTWTVKEDGKTLLLDPEDKQERDRWFEVVSGNELRALDTEGKPIDSKLDYSLRRR</sequence>
<dbReference type="KEGG" id="thes:FHQ07_13975"/>
<dbReference type="Gene3D" id="2.40.128.640">
    <property type="match status" value="1"/>
</dbReference>
<dbReference type="Proteomes" id="UP000308149">
    <property type="component" value="Chromosome"/>
</dbReference>
<dbReference type="AlphaFoldDB" id="A0A5B7ZT21"/>
<protein>
    <submittedName>
        <fullName evidence="2">Copper resistance protein NlpE</fullName>
    </submittedName>
</protein>
<dbReference type="OrthoDB" id="5348860at2"/>
<keyword evidence="3" id="KW-1185">Reference proteome</keyword>
<evidence type="ECO:0000313" key="3">
    <source>
        <dbReference type="Proteomes" id="UP000308149"/>
    </source>
</evidence>
<keyword evidence="1" id="KW-0732">Signal</keyword>
<feature type="signal peptide" evidence="1">
    <location>
        <begin position="1"/>
        <end position="18"/>
    </location>
</feature>
<dbReference type="Pfam" id="PF04170">
    <property type="entry name" value="NlpE"/>
    <property type="match status" value="1"/>
</dbReference>
<reference evidence="2 3" key="1">
    <citation type="submission" date="2019-06" db="EMBL/GenBank/DDBJ databases">
        <title>Thermomonas aquatica sp. nov., isolated from an industrial wastewater treatment plant.</title>
        <authorList>
            <person name="Jeon J.H."/>
            <person name="Park D.-S."/>
        </authorList>
    </citation>
    <scope>NUCLEOTIDE SEQUENCE [LARGE SCALE GENOMIC DNA]</scope>
    <source>
        <strain evidence="2 3">SY21</strain>
    </source>
</reference>
<evidence type="ECO:0000256" key="1">
    <source>
        <dbReference type="SAM" id="SignalP"/>
    </source>
</evidence>
<organism evidence="2 3">
    <name type="scientific">Thermomonas aquatica</name>
    <dbReference type="NCBI Taxonomy" id="2202149"/>
    <lineage>
        <taxon>Bacteria</taxon>
        <taxon>Pseudomonadati</taxon>
        <taxon>Pseudomonadota</taxon>
        <taxon>Gammaproteobacteria</taxon>
        <taxon>Lysobacterales</taxon>
        <taxon>Lysobacteraceae</taxon>
        <taxon>Thermomonas</taxon>
    </lineage>
</organism>
<dbReference type="PROSITE" id="PS51257">
    <property type="entry name" value="PROKAR_LIPOPROTEIN"/>
    <property type="match status" value="1"/>
</dbReference>
<feature type="chain" id="PRO_5022948836" evidence="1">
    <location>
        <begin position="19"/>
        <end position="164"/>
    </location>
</feature>
<evidence type="ECO:0000313" key="2">
    <source>
        <dbReference type="EMBL" id="QDA58334.1"/>
    </source>
</evidence>
<gene>
    <name evidence="2" type="ORF">FHQ07_13975</name>
</gene>
<accession>A0A5B7ZT21</accession>